<reference evidence="2" key="1">
    <citation type="submission" date="2022-11" db="UniProtKB">
        <authorList>
            <consortium name="WormBaseParasite"/>
        </authorList>
    </citation>
    <scope>IDENTIFICATION</scope>
</reference>
<organism evidence="1 2">
    <name type="scientific">Panagrolaimus sp. JU765</name>
    <dbReference type="NCBI Taxonomy" id="591449"/>
    <lineage>
        <taxon>Eukaryota</taxon>
        <taxon>Metazoa</taxon>
        <taxon>Ecdysozoa</taxon>
        <taxon>Nematoda</taxon>
        <taxon>Chromadorea</taxon>
        <taxon>Rhabditida</taxon>
        <taxon>Tylenchina</taxon>
        <taxon>Panagrolaimomorpha</taxon>
        <taxon>Panagrolaimoidea</taxon>
        <taxon>Panagrolaimidae</taxon>
        <taxon>Panagrolaimus</taxon>
    </lineage>
</organism>
<evidence type="ECO:0000313" key="1">
    <source>
        <dbReference type="Proteomes" id="UP000887576"/>
    </source>
</evidence>
<name>A0AC34QAT4_9BILA</name>
<evidence type="ECO:0000313" key="2">
    <source>
        <dbReference type="WBParaSite" id="JU765_v2.g14802.t1"/>
    </source>
</evidence>
<proteinExistence type="predicted"/>
<accession>A0AC34QAT4</accession>
<dbReference type="Proteomes" id="UP000887576">
    <property type="component" value="Unplaced"/>
</dbReference>
<dbReference type="WBParaSite" id="JU765_v2.g14802.t1">
    <property type="protein sequence ID" value="JU765_v2.g14802.t1"/>
    <property type="gene ID" value="JU765_v2.g14802"/>
</dbReference>
<protein>
    <submittedName>
        <fullName evidence="2">Uncharacterized protein</fullName>
    </submittedName>
</protein>
<sequence>MCSALMLNESKTYALQVPQTGFLTFIICGNITGNGTELTKICYDGKAKSNEHLTCQKESYCGIQVAQLAGFTHLTAEFGGRIANFNETSEHLHWILPVGGVIGAVVVVVIIIVLIYCLYCKKKKLPEVENQPLLAIIAPPKPVGSTTVEIDMIEEHMARKALLTSNAKKSQSNVLLNEQGDEAKRQPSETNVLCVDQPLNASSFVSTPNVAKSATNVKKQSVEPEIVKDVCPQIVVTPKTPIVEMDKKITTQEEVKQEKMPLKTSGVEEGGRNKEEIKMKVKTIATQKEVEKVAVKTPLIPFGGVKNKDKLELKRDKTTTEEKAGPSKLTKTSVIEKTGRTKTEVEKKATKTASEDDLRTGRLSNVSTPIAKTPRTSVDGNKNKDNVGIKNDAQKTTTEEDAVQPGPSKMESKFVTGRDGRKMEVIREAATTQKEVENEAVSSKMPKLEGISVSRGGARKASESDLEEKETQAPEISHVARRYLKEAESKKKVTSKKSSKRTKSGKSKKTRSGKSKKGSRSGQSKKKAEDERRTGRMNYDSLSVEEEAALRHHLSIDEEFRRAFDKIARDGSSDEPDLKTAEEKKSVVEEFYPGYLSRGLLQPKISTDLIVSRKRRNSADGGRRTDSTDH</sequence>